<name>A0A0R0M2R5_9MICR</name>
<dbReference type="AlphaFoldDB" id="A0A0R0M2R5"/>
<accession>A0A0R0M2R5</accession>
<dbReference type="VEuPathDB" id="MicrosporidiaDB:M153_10540002927"/>
<keyword evidence="2" id="KW-1185">Reference proteome</keyword>
<evidence type="ECO:0000313" key="1">
    <source>
        <dbReference type="EMBL" id="KRH93335.1"/>
    </source>
</evidence>
<organism evidence="1 2">
    <name type="scientific">Pseudoloma neurophilia</name>
    <dbReference type="NCBI Taxonomy" id="146866"/>
    <lineage>
        <taxon>Eukaryota</taxon>
        <taxon>Fungi</taxon>
        <taxon>Fungi incertae sedis</taxon>
        <taxon>Microsporidia</taxon>
        <taxon>Pseudoloma</taxon>
    </lineage>
</organism>
<protein>
    <submittedName>
        <fullName evidence="1">Uncharacterized protein</fullName>
    </submittedName>
</protein>
<dbReference type="Proteomes" id="UP000051530">
    <property type="component" value="Unassembled WGS sequence"/>
</dbReference>
<proteinExistence type="predicted"/>
<evidence type="ECO:0000313" key="2">
    <source>
        <dbReference type="Proteomes" id="UP000051530"/>
    </source>
</evidence>
<reference evidence="1 2" key="1">
    <citation type="submission" date="2015-07" db="EMBL/GenBank/DDBJ databases">
        <title>The genome of Pseudoloma neurophilia, a relevant intracellular parasite of the zebrafish.</title>
        <authorList>
            <person name="Ndikumana S."/>
            <person name="Pelin A."/>
            <person name="Sanders J."/>
            <person name="Corradi N."/>
        </authorList>
    </citation>
    <scope>NUCLEOTIDE SEQUENCE [LARGE SCALE GENOMIC DNA]</scope>
    <source>
        <strain evidence="1 2">MK1</strain>
    </source>
</reference>
<gene>
    <name evidence="1" type="ORF">M153_10540002927</name>
</gene>
<dbReference type="EMBL" id="LGUB01000381">
    <property type="protein sequence ID" value="KRH93335.1"/>
    <property type="molecule type" value="Genomic_DNA"/>
</dbReference>
<sequence length="190" mass="21971">MPSFKKKQFKNTFLQKVSNLKCPRIEPVSKNVKKEIKETQYLMVHTFFEKNLPISDQIVKTTKYKFVSGIKSLLANTMPNIVYISEKDISLNMDTQTLIEKISTLIADLNVKVDMLCFPSRSLQIANKHQFSKILRTITNYFKKLYKVSTLDDILPRLPSICATENDMPILQIANHITIEQQNEKGDEQN</sequence>
<comment type="caution">
    <text evidence="1">The sequence shown here is derived from an EMBL/GenBank/DDBJ whole genome shotgun (WGS) entry which is preliminary data.</text>
</comment>
<feature type="non-terminal residue" evidence="1">
    <location>
        <position position="190"/>
    </location>
</feature>